<accession>A0ABZ2N1V9</accession>
<dbReference type="RefSeq" id="WP_338749110.1">
    <property type="nucleotide sequence ID" value="NZ_CP147404.1"/>
</dbReference>
<name>A0ABZ2N1V9_9BACI</name>
<dbReference type="Proteomes" id="UP001387364">
    <property type="component" value="Chromosome"/>
</dbReference>
<evidence type="ECO:0008006" key="3">
    <source>
        <dbReference type="Google" id="ProtNLM"/>
    </source>
</evidence>
<protein>
    <recommendedName>
        <fullName evidence="3">DUF4309 domain-containing protein</fullName>
    </recommendedName>
</protein>
<evidence type="ECO:0000313" key="1">
    <source>
        <dbReference type="EMBL" id="WXB91532.1"/>
    </source>
</evidence>
<reference evidence="1 2" key="1">
    <citation type="submission" date="2024-02" db="EMBL/GenBank/DDBJ databases">
        <title>Seven novel Bacillus-like species.</title>
        <authorList>
            <person name="Liu G."/>
        </authorList>
    </citation>
    <scope>NUCLEOTIDE SEQUENCE [LARGE SCALE GENOMIC DNA]</scope>
    <source>
        <strain evidence="1 2">FJAT-52991</strain>
    </source>
</reference>
<keyword evidence="2" id="KW-1185">Reference proteome</keyword>
<sequence>MRRNIIIFITIGIILLLTAFSFNHTFPRSYHHTFTKTTDLSKENIEGLFLNDDFYSEEITKKYGQKTEQSRDVTGYDYYELRKGIEVATNKSGKITRFIITDKNLETVKGIKIGNKKEDVIKVYGNNYYFRMEQGTNIIGYVDKKRGISIEFWLSYDDKIKFYRLDNKSME</sequence>
<dbReference type="EMBL" id="CP147404">
    <property type="protein sequence ID" value="WXB91532.1"/>
    <property type="molecule type" value="Genomic_DNA"/>
</dbReference>
<gene>
    <name evidence="1" type="ORF">WDJ61_09580</name>
</gene>
<evidence type="ECO:0000313" key="2">
    <source>
        <dbReference type="Proteomes" id="UP001387364"/>
    </source>
</evidence>
<proteinExistence type="predicted"/>
<organism evidence="1 2">
    <name type="scientific">Bacillus kandeliae</name>
    <dbReference type="NCBI Taxonomy" id="3129297"/>
    <lineage>
        <taxon>Bacteria</taxon>
        <taxon>Bacillati</taxon>
        <taxon>Bacillota</taxon>
        <taxon>Bacilli</taxon>
        <taxon>Bacillales</taxon>
        <taxon>Bacillaceae</taxon>
        <taxon>Bacillus</taxon>
    </lineage>
</organism>